<evidence type="ECO:0000256" key="2">
    <source>
        <dbReference type="ARBA" id="ARBA00023125"/>
    </source>
</evidence>
<name>A0A6M8UKA5_9GAMM</name>
<accession>A0A6M8UKA5</accession>
<dbReference type="Proteomes" id="UP000505325">
    <property type="component" value="Chromosome"/>
</dbReference>
<protein>
    <submittedName>
        <fullName evidence="7">TetR family transcriptional regulator</fullName>
    </submittedName>
</protein>
<dbReference type="PROSITE" id="PS50977">
    <property type="entry name" value="HTH_TETR_2"/>
    <property type="match status" value="1"/>
</dbReference>
<dbReference type="AlphaFoldDB" id="A0A6M8UKA5"/>
<proteinExistence type="predicted"/>
<evidence type="ECO:0000256" key="1">
    <source>
        <dbReference type="ARBA" id="ARBA00023015"/>
    </source>
</evidence>
<organism evidence="7 8">
    <name type="scientific">Paramixta manurensis</name>
    <dbReference type="NCBI Taxonomy" id="2740817"/>
    <lineage>
        <taxon>Bacteria</taxon>
        <taxon>Pseudomonadati</taxon>
        <taxon>Pseudomonadota</taxon>
        <taxon>Gammaproteobacteria</taxon>
        <taxon>Enterobacterales</taxon>
        <taxon>Erwiniaceae</taxon>
        <taxon>Paramixta</taxon>
    </lineage>
</organism>
<dbReference type="RefSeq" id="WP_173635087.1">
    <property type="nucleotide sequence ID" value="NZ_CP054212.1"/>
</dbReference>
<reference evidence="7 8" key="1">
    <citation type="submission" date="2020-06" db="EMBL/GenBank/DDBJ databases">
        <title>Genome sequence of Paramixta manurensis strain PD-1.</title>
        <authorList>
            <person name="Lee C.W."/>
            <person name="Kim J."/>
        </authorList>
    </citation>
    <scope>NUCLEOTIDE SEQUENCE [LARGE SCALE GENOMIC DNA]</scope>
    <source>
        <strain evidence="7 8">PD-1</strain>
    </source>
</reference>
<dbReference type="InterPro" id="IPR009057">
    <property type="entry name" value="Homeodomain-like_sf"/>
</dbReference>
<keyword evidence="3" id="KW-0804">Transcription</keyword>
<dbReference type="InterPro" id="IPR023772">
    <property type="entry name" value="DNA-bd_HTH_TetR-type_CS"/>
</dbReference>
<evidence type="ECO:0000259" key="6">
    <source>
        <dbReference type="PROSITE" id="PS50977"/>
    </source>
</evidence>
<dbReference type="Pfam" id="PF00440">
    <property type="entry name" value="TetR_N"/>
    <property type="match status" value="1"/>
</dbReference>
<evidence type="ECO:0000256" key="5">
    <source>
        <dbReference type="SAM" id="MobiDB-lite"/>
    </source>
</evidence>
<dbReference type="EMBL" id="CP054212">
    <property type="protein sequence ID" value="QKJ88200.1"/>
    <property type="molecule type" value="Genomic_DNA"/>
</dbReference>
<dbReference type="InterPro" id="IPR050109">
    <property type="entry name" value="HTH-type_TetR-like_transc_reg"/>
</dbReference>
<dbReference type="SUPFAM" id="SSF46689">
    <property type="entry name" value="Homeodomain-like"/>
    <property type="match status" value="1"/>
</dbReference>
<dbReference type="PANTHER" id="PTHR30055">
    <property type="entry name" value="HTH-TYPE TRANSCRIPTIONAL REGULATOR RUTR"/>
    <property type="match status" value="1"/>
</dbReference>
<dbReference type="PANTHER" id="PTHR30055:SF234">
    <property type="entry name" value="HTH-TYPE TRANSCRIPTIONAL REGULATOR BETI"/>
    <property type="match status" value="1"/>
</dbReference>
<dbReference type="KEGG" id="pmak:PMPD1_3275"/>
<dbReference type="PRINTS" id="PR00455">
    <property type="entry name" value="HTHTETR"/>
</dbReference>
<dbReference type="Gene3D" id="1.10.357.10">
    <property type="entry name" value="Tetracycline Repressor, domain 2"/>
    <property type="match status" value="1"/>
</dbReference>
<dbReference type="Gene3D" id="1.10.10.60">
    <property type="entry name" value="Homeodomain-like"/>
    <property type="match status" value="1"/>
</dbReference>
<keyword evidence="1" id="KW-0805">Transcription regulation</keyword>
<dbReference type="GO" id="GO:0000976">
    <property type="term" value="F:transcription cis-regulatory region binding"/>
    <property type="evidence" value="ECO:0007669"/>
    <property type="project" value="TreeGrafter"/>
</dbReference>
<dbReference type="InterPro" id="IPR001647">
    <property type="entry name" value="HTH_TetR"/>
</dbReference>
<evidence type="ECO:0000256" key="4">
    <source>
        <dbReference type="PROSITE-ProRule" id="PRU00335"/>
    </source>
</evidence>
<evidence type="ECO:0000313" key="7">
    <source>
        <dbReference type="EMBL" id="QKJ88200.1"/>
    </source>
</evidence>
<feature type="DNA-binding region" description="H-T-H motif" evidence="4">
    <location>
        <begin position="48"/>
        <end position="67"/>
    </location>
</feature>
<feature type="region of interest" description="Disordered" evidence="5">
    <location>
        <begin position="1"/>
        <end position="21"/>
    </location>
</feature>
<keyword evidence="8" id="KW-1185">Reference proteome</keyword>
<sequence>MVKPSHISPNNASAPIEGLRERKRRARHERIITVALELFLANGFEATTLDAIAEAADISRRTFFHYFSSKEEIVTALESGSTEAFKTELLAISPETPPLDAVYATLIKITSSYSLEEATALDRLMHSTDTLLARKQANYIRQEQALFTALTEKWPDPARRMELRLVAMMGIGAMRISAECWSEEQRKKPFEYYLNAVFKQLAD</sequence>
<evidence type="ECO:0000313" key="8">
    <source>
        <dbReference type="Proteomes" id="UP000505325"/>
    </source>
</evidence>
<gene>
    <name evidence="7" type="ORF">PMPD1_3275</name>
</gene>
<dbReference type="GO" id="GO:0003700">
    <property type="term" value="F:DNA-binding transcription factor activity"/>
    <property type="evidence" value="ECO:0007669"/>
    <property type="project" value="TreeGrafter"/>
</dbReference>
<dbReference type="Pfam" id="PF17754">
    <property type="entry name" value="TetR_C_14"/>
    <property type="match status" value="1"/>
</dbReference>
<dbReference type="InterPro" id="IPR041347">
    <property type="entry name" value="MftR_C"/>
</dbReference>
<dbReference type="PROSITE" id="PS01081">
    <property type="entry name" value="HTH_TETR_1"/>
    <property type="match status" value="1"/>
</dbReference>
<dbReference type="FunFam" id="1.10.10.60:FF:000141">
    <property type="entry name" value="TetR family transcriptional regulator"/>
    <property type="match status" value="1"/>
</dbReference>
<evidence type="ECO:0000256" key="3">
    <source>
        <dbReference type="ARBA" id="ARBA00023163"/>
    </source>
</evidence>
<keyword evidence="2 4" id="KW-0238">DNA-binding</keyword>
<feature type="domain" description="HTH tetR-type" evidence="6">
    <location>
        <begin position="25"/>
        <end position="85"/>
    </location>
</feature>